<dbReference type="InterPro" id="IPR000119">
    <property type="entry name" value="Hist_DNA-bd"/>
</dbReference>
<dbReference type="Pfam" id="PF00216">
    <property type="entry name" value="Bac_DNA_binding"/>
    <property type="match status" value="1"/>
</dbReference>
<dbReference type="GO" id="GO:0003677">
    <property type="term" value="F:DNA binding"/>
    <property type="evidence" value="ECO:0007669"/>
    <property type="project" value="UniProtKB-KW"/>
</dbReference>
<dbReference type="GO" id="GO:0005829">
    <property type="term" value="C:cytosol"/>
    <property type="evidence" value="ECO:0007669"/>
    <property type="project" value="TreeGrafter"/>
</dbReference>
<protein>
    <submittedName>
        <fullName evidence="5">DNA-binding protein</fullName>
    </submittedName>
</protein>
<dbReference type="SMART" id="SM00411">
    <property type="entry name" value="BHL"/>
    <property type="match status" value="1"/>
</dbReference>
<evidence type="ECO:0000256" key="4">
    <source>
        <dbReference type="RuleBase" id="RU003939"/>
    </source>
</evidence>
<dbReference type="PRINTS" id="PR01727">
    <property type="entry name" value="DNABINDINGHU"/>
</dbReference>
<dbReference type="AlphaFoldDB" id="A0A011WKK3"/>
<dbReference type="PATRIC" id="fig|1341156.4.peg.3704"/>
<evidence type="ECO:0000313" key="5">
    <source>
        <dbReference type="EMBL" id="EXM37540.1"/>
    </source>
</evidence>
<dbReference type="EMBL" id="JEOB01000004">
    <property type="protein sequence ID" value="EXM37540.1"/>
    <property type="molecule type" value="Genomic_DNA"/>
</dbReference>
<dbReference type="RefSeq" id="WP_013498254.1">
    <property type="nucleotide sequence ID" value="NZ_JEOB01000004.1"/>
</dbReference>
<evidence type="ECO:0000256" key="1">
    <source>
        <dbReference type="ARBA" id="ARBA00010529"/>
    </source>
</evidence>
<dbReference type="GO" id="GO:0030527">
    <property type="term" value="F:structural constituent of chromatin"/>
    <property type="evidence" value="ECO:0007669"/>
    <property type="project" value="InterPro"/>
</dbReference>
<organism evidence="5 6">
    <name type="scientific">Ruminococcus albus SY3</name>
    <dbReference type="NCBI Taxonomy" id="1341156"/>
    <lineage>
        <taxon>Bacteria</taxon>
        <taxon>Bacillati</taxon>
        <taxon>Bacillota</taxon>
        <taxon>Clostridia</taxon>
        <taxon>Eubacteriales</taxon>
        <taxon>Oscillospiraceae</taxon>
        <taxon>Ruminococcus</taxon>
    </lineage>
</organism>
<dbReference type="Proteomes" id="UP000021369">
    <property type="component" value="Unassembled WGS sequence"/>
</dbReference>
<evidence type="ECO:0000256" key="3">
    <source>
        <dbReference type="ARBA" id="ARBA00023125"/>
    </source>
</evidence>
<keyword evidence="2" id="KW-0226">DNA condensation</keyword>
<evidence type="ECO:0000256" key="2">
    <source>
        <dbReference type="ARBA" id="ARBA00023067"/>
    </source>
</evidence>
<comment type="caution">
    <text evidence="5">The sequence shown here is derived from an EMBL/GenBank/DDBJ whole genome shotgun (WGS) entry which is preliminary data.</text>
</comment>
<dbReference type="GO" id="GO:0030261">
    <property type="term" value="P:chromosome condensation"/>
    <property type="evidence" value="ECO:0007669"/>
    <property type="project" value="UniProtKB-KW"/>
</dbReference>
<dbReference type="OrthoDB" id="9799835at2"/>
<dbReference type="InterPro" id="IPR010992">
    <property type="entry name" value="IHF-like_DNA-bd_dom_sf"/>
</dbReference>
<dbReference type="PANTHER" id="PTHR33175:SF3">
    <property type="entry name" value="DNA-BINDING PROTEIN HU-BETA"/>
    <property type="match status" value="1"/>
</dbReference>
<dbReference type="CDD" id="cd13831">
    <property type="entry name" value="HU"/>
    <property type="match status" value="1"/>
</dbReference>
<dbReference type="SUPFAM" id="SSF47729">
    <property type="entry name" value="IHF-like DNA-binding proteins"/>
    <property type="match status" value="1"/>
</dbReference>
<keyword evidence="6" id="KW-1185">Reference proteome</keyword>
<accession>A0A011WKK3</accession>
<evidence type="ECO:0000313" key="6">
    <source>
        <dbReference type="Proteomes" id="UP000021369"/>
    </source>
</evidence>
<name>A0A011WKK3_RUMAL</name>
<proteinExistence type="inferred from homology"/>
<dbReference type="Gene3D" id="4.10.520.10">
    <property type="entry name" value="IHF-like DNA-binding proteins"/>
    <property type="match status" value="1"/>
</dbReference>
<reference evidence="5 6" key="1">
    <citation type="submission" date="2013-06" db="EMBL/GenBank/DDBJ databases">
        <title>Rumen cellulosomics: divergent fiber-degrading strategies revealed by comparative genome-wide analysis of six Ruminococcal strains.</title>
        <authorList>
            <person name="Dassa B."/>
            <person name="Borovok I."/>
            <person name="Lamed R."/>
            <person name="Flint H."/>
            <person name="Yeoman C.J."/>
            <person name="White B."/>
            <person name="Bayer E.A."/>
        </authorList>
    </citation>
    <scope>NUCLEOTIDE SEQUENCE [LARGE SCALE GENOMIC DNA]</scope>
    <source>
        <strain evidence="5 6">SY3</strain>
    </source>
</reference>
<keyword evidence="3 5" id="KW-0238">DNA-binding</keyword>
<comment type="similarity">
    <text evidence="1 4">Belongs to the bacterial histone-like protein family.</text>
</comment>
<dbReference type="PANTHER" id="PTHR33175">
    <property type="entry name" value="DNA-BINDING PROTEIN HU"/>
    <property type="match status" value="1"/>
</dbReference>
<sequence>MNKAELINVIAEKGGYSKKEADKALATVLDSITGALENGEKVTLVGFGTFEVRDRAAKVAMNPVTKAPVDVPARKVPAFKAGSALKAVVDKK</sequence>
<gene>
    <name evidence="5" type="ORF">RASY3_13405</name>
</gene>